<dbReference type="GO" id="GO:0012505">
    <property type="term" value="C:endomembrane system"/>
    <property type="evidence" value="ECO:0007669"/>
    <property type="project" value="UniProtKB-SubCell"/>
</dbReference>
<feature type="transmembrane region" description="Helical" evidence="5">
    <location>
        <begin position="181"/>
        <end position="201"/>
    </location>
</feature>
<dbReference type="VEuPathDB" id="FungiDB:PC110_g2006"/>
<sequence>MDSAQLIRFLRTACPLGASLSVLITMVSCVIIVKSNNIWVSGLTWPFLSDMGRDYPAYYVFGTGLTLVAILLVFTWTFNWRYHMSALPENATVFRVLSSISFVAGVLANPGLPVLAFFDTSKHSKLHAAGAEWFFYIETIAILLNTIVSYKLYKMLTGLQVDLENACSTMGAKMQRRKRTLTIQVIFFALFFVAFLIYMPIGTSVAPQSQRLSIDDCIDKGLGETYCEVTMRLNSTSTTLYDDEKTYGTSQMRAAAQLACILTLVGYSTSFITNDYDDSEDPPELQVIHSSEKPTHWCGECSHKIASTQRAHKRKKTLMIQLIFLSCFLIAFVIYISVGMSLAPESKRLSVADCLRENLGTTYCTDTKRLDDTGTTLDDDRDAVAVSQMSAGGQIACILSLVGYSISFATNDYAEEDNSSARSAIEMHHSDEESLLR</sequence>
<keyword evidence="4 5" id="KW-0472">Membrane</keyword>
<evidence type="ECO:0000256" key="3">
    <source>
        <dbReference type="ARBA" id="ARBA00022989"/>
    </source>
</evidence>
<feature type="transmembrane region" description="Helical" evidence="5">
    <location>
        <begin position="133"/>
        <end position="153"/>
    </location>
</feature>
<feature type="transmembrane region" description="Helical" evidence="5">
    <location>
        <begin position="57"/>
        <end position="80"/>
    </location>
</feature>
<comment type="caution">
    <text evidence="7">The sequence shown here is derived from an EMBL/GenBank/DDBJ whole genome shotgun (WGS) entry which is preliminary data.</text>
</comment>
<evidence type="ECO:0000256" key="1">
    <source>
        <dbReference type="ARBA" id="ARBA00004127"/>
    </source>
</evidence>
<dbReference type="InterPro" id="IPR050911">
    <property type="entry name" value="DRAM/TMEM150_Autophagy_Mod"/>
</dbReference>
<protein>
    <recommendedName>
        <fullName evidence="6">CWH43-like N-terminal domain-containing protein</fullName>
    </recommendedName>
</protein>
<evidence type="ECO:0000256" key="2">
    <source>
        <dbReference type="ARBA" id="ARBA00022692"/>
    </source>
</evidence>
<proteinExistence type="predicted"/>
<evidence type="ECO:0000256" key="5">
    <source>
        <dbReference type="SAM" id="Phobius"/>
    </source>
</evidence>
<dbReference type="AlphaFoldDB" id="A0A8T1GIF8"/>
<feature type="transmembrane region" description="Helical" evidence="5">
    <location>
        <begin position="12"/>
        <end position="33"/>
    </location>
</feature>
<feature type="transmembrane region" description="Helical" evidence="5">
    <location>
        <begin position="318"/>
        <end position="338"/>
    </location>
</feature>
<organism evidence="7 8">
    <name type="scientific">Phytophthora cactorum</name>
    <dbReference type="NCBI Taxonomy" id="29920"/>
    <lineage>
        <taxon>Eukaryota</taxon>
        <taxon>Sar</taxon>
        <taxon>Stramenopiles</taxon>
        <taxon>Oomycota</taxon>
        <taxon>Peronosporomycetes</taxon>
        <taxon>Peronosporales</taxon>
        <taxon>Peronosporaceae</taxon>
        <taxon>Phytophthora</taxon>
    </lineage>
</organism>
<feature type="transmembrane region" description="Helical" evidence="5">
    <location>
        <begin position="92"/>
        <end position="113"/>
    </location>
</feature>
<dbReference type="EMBL" id="RCML01000048">
    <property type="protein sequence ID" value="KAG2995476.1"/>
    <property type="molecule type" value="Genomic_DNA"/>
</dbReference>
<dbReference type="Pfam" id="PF10277">
    <property type="entry name" value="Frag1"/>
    <property type="match status" value="1"/>
</dbReference>
<feature type="domain" description="CWH43-like N-terminal" evidence="6">
    <location>
        <begin position="20"/>
        <end position="199"/>
    </location>
</feature>
<keyword evidence="3 5" id="KW-1133">Transmembrane helix</keyword>
<keyword evidence="2 5" id="KW-0812">Transmembrane</keyword>
<accession>A0A8T1GIF8</accession>
<name>A0A8T1GIF8_9STRA</name>
<evidence type="ECO:0000259" key="6">
    <source>
        <dbReference type="Pfam" id="PF10277"/>
    </source>
</evidence>
<gene>
    <name evidence="7" type="ORF">PC118_g2966</name>
</gene>
<evidence type="ECO:0000313" key="8">
    <source>
        <dbReference type="Proteomes" id="UP000697107"/>
    </source>
</evidence>
<dbReference type="PANTHER" id="PTHR21324">
    <property type="entry name" value="FASTING-INDUCIBLE INTEGRAL MEMBRANE PROTEIN TM6P1-RELATED"/>
    <property type="match status" value="1"/>
</dbReference>
<reference evidence="7" key="1">
    <citation type="submission" date="2018-10" db="EMBL/GenBank/DDBJ databases">
        <title>Effector identification in a new, highly contiguous assembly of the strawberry crown rot pathogen Phytophthora cactorum.</title>
        <authorList>
            <person name="Armitage A.D."/>
            <person name="Nellist C.F."/>
            <person name="Bates H."/>
            <person name="Vickerstaff R.J."/>
            <person name="Harrison R.J."/>
        </authorList>
    </citation>
    <scope>NUCLEOTIDE SEQUENCE</scope>
    <source>
        <strain evidence="7">P415</strain>
    </source>
</reference>
<evidence type="ECO:0000313" key="7">
    <source>
        <dbReference type="EMBL" id="KAG2995476.1"/>
    </source>
</evidence>
<dbReference type="InterPro" id="IPR019402">
    <property type="entry name" value="CWH43_N"/>
</dbReference>
<dbReference type="PANTHER" id="PTHR21324:SF2">
    <property type="entry name" value="EG:22E5.9 PROTEIN"/>
    <property type="match status" value="1"/>
</dbReference>
<evidence type="ECO:0000256" key="4">
    <source>
        <dbReference type="ARBA" id="ARBA00023136"/>
    </source>
</evidence>
<dbReference type="VEuPathDB" id="FungiDB:PC110_g2005"/>
<comment type="subcellular location">
    <subcellularLocation>
        <location evidence="1">Endomembrane system</location>
        <topology evidence="1">Multi-pass membrane protein</topology>
    </subcellularLocation>
</comment>
<dbReference type="Proteomes" id="UP000697107">
    <property type="component" value="Unassembled WGS sequence"/>
</dbReference>